<keyword evidence="1" id="KW-1133">Transmembrane helix</keyword>
<proteinExistence type="predicted"/>
<protein>
    <submittedName>
        <fullName evidence="2">Uncharacterized protein</fullName>
    </submittedName>
</protein>
<keyword evidence="1" id="KW-0472">Membrane</keyword>
<geneLocation type="plasmid" evidence="2 3">
    <name>pBVIE01</name>
</geneLocation>
<dbReference type="EMBL" id="CP000617">
    <property type="protein sequence ID" value="ABO59728.1"/>
    <property type="molecule type" value="Genomic_DNA"/>
</dbReference>
<accession>A4JTX5</accession>
<dbReference type="Proteomes" id="UP000002287">
    <property type="component" value="Plasmid pBVIE01"/>
</dbReference>
<name>A4JTX5_BURVG</name>
<gene>
    <name evidence="2" type="ordered locus">Bcep1808_6841</name>
</gene>
<sequence length="83" mass="9020">MFMWGIPLIYLVLQLIALAISLVRGLAMVASVVFNALLLVVFIACHLRELMRAVAAQPVGVQLVIYSQMFIIAHAALAGLVSR</sequence>
<evidence type="ECO:0000313" key="2">
    <source>
        <dbReference type="EMBL" id="ABO59728.1"/>
    </source>
</evidence>
<organism evidence="2 3">
    <name type="scientific">Burkholderia vietnamiensis (strain G4 / LMG 22486)</name>
    <name type="common">Burkholderia cepacia (strain R1808)</name>
    <dbReference type="NCBI Taxonomy" id="269482"/>
    <lineage>
        <taxon>Bacteria</taxon>
        <taxon>Pseudomonadati</taxon>
        <taxon>Pseudomonadota</taxon>
        <taxon>Betaproteobacteria</taxon>
        <taxon>Burkholderiales</taxon>
        <taxon>Burkholderiaceae</taxon>
        <taxon>Burkholderia</taxon>
        <taxon>Burkholderia cepacia complex</taxon>
    </lineage>
</organism>
<dbReference type="KEGG" id="bvi:Bcep1808_6841"/>
<feature type="transmembrane region" description="Helical" evidence="1">
    <location>
        <begin position="29"/>
        <end position="47"/>
    </location>
</feature>
<dbReference type="AlphaFoldDB" id="A4JTX5"/>
<evidence type="ECO:0000313" key="3">
    <source>
        <dbReference type="Proteomes" id="UP000002287"/>
    </source>
</evidence>
<feature type="transmembrane region" description="Helical" evidence="1">
    <location>
        <begin position="59"/>
        <end position="81"/>
    </location>
</feature>
<keyword evidence="2" id="KW-0614">Plasmid</keyword>
<evidence type="ECO:0000256" key="1">
    <source>
        <dbReference type="SAM" id="Phobius"/>
    </source>
</evidence>
<dbReference type="HOGENOM" id="CLU_2536087_0_0_4"/>
<reference evidence="2 3" key="1">
    <citation type="submission" date="2007-03" db="EMBL/GenBank/DDBJ databases">
        <title>Complete sequence of plasmid pBVIE01 of Burkholderia vietnamiensis G4.</title>
        <authorList>
            <consortium name="US DOE Joint Genome Institute"/>
            <person name="Copeland A."/>
            <person name="Lucas S."/>
            <person name="Lapidus A."/>
            <person name="Barry K."/>
            <person name="Detter J.C."/>
            <person name="Glavina del Rio T."/>
            <person name="Hammon N."/>
            <person name="Israni S."/>
            <person name="Dalin E."/>
            <person name="Tice H."/>
            <person name="Pitluck S."/>
            <person name="Chain P."/>
            <person name="Malfatti S."/>
            <person name="Shin M."/>
            <person name="Vergez L."/>
            <person name="Schmutz J."/>
            <person name="Larimer F."/>
            <person name="Land M."/>
            <person name="Hauser L."/>
            <person name="Kyrpides N."/>
            <person name="Tiedje J."/>
            <person name="Richardson P."/>
        </authorList>
    </citation>
    <scope>NUCLEOTIDE SEQUENCE [LARGE SCALE GENOMIC DNA]</scope>
    <source>
        <strain evidence="3">G4 / LMG 22486</strain>
        <plasmid evidence="2 3">pBVIE01</plasmid>
    </source>
</reference>
<keyword evidence="1" id="KW-0812">Transmembrane</keyword>